<dbReference type="AlphaFoldDB" id="A0A223S825"/>
<dbReference type="PANTHER" id="PTHR42718">
    <property type="entry name" value="MAJOR FACILITATOR SUPERFAMILY MULTIDRUG TRANSPORTER MFSC"/>
    <property type="match status" value="1"/>
</dbReference>
<evidence type="ECO:0000313" key="9">
    <source>
        <dbReference type="EMBL" id="ASU84275.1"/>
    </source>
</evidence>
<evidence type="ECO:0000256" key="5">
    <source>
        <dbReference type="ARBA" id="ARBA00022989"/>
    </source>
</evidence>
<keyword evidence="6 7" id="KW-0472">Membrane</keyword>
<evidence type="ECO:0000256" key="2">
    <source>
        <dbReference type="ARBA" id="ARBA00022448"/>
    </source>
</evidence>
<dbReference type="Gene3D" id="1.20.1720.10">
    <property type="entry name" value="Multidrug resistance protein D"/>
    <property type="match status" value="1"/>
</dbReference>
<feature type="transmembrane region" description="Helical" evidence="7">
    <location>
        <begin position="291"/>
        <end position="316"/>
    </location>
</feature>
<evidence type="ECO:0000256" key="7">
    <source>
        <dbReference type="SAM" id="Phobius"/>
    </source>
</evidence>
<keyword evidence="3" id="KW-1003">Cell membrane</keyword>
<evidence type="ECO:0000313" key="10">
    <source>
        <dbReference type="Proteomes" id="UP000215005"/>
    </source>
</evidence>
<dbReference type="EMBL" id="CP022753">
    <property type="protein sequence ID" value="ASU84275.1"/>
    <property type="molecule type" value="Genomic_DNA"/>
</dbReference>
<feature type="domain" description="Major facilitator superfamily (MFS) profile" evidence="8">
    <location>
        <begin position="38"/>
        <end position="516"/>
    </location>
</feature>
<dbReference type="Proteomes" id="UP000215005">
    <property type="component" value="Chromosome"/>
</dbReference>
<gene>
    <name evidence="9" type="ORF">CDO52_17060</name>
</gene>
<dbReference type="PANTHER" id="PTHR42718:SF47">
    <property type="entry name" value="METHYL VIOLOGEN RESISTANCE PROTEIN SMVA"/>
    <property type="match status" value="1"/>
</dbReference>
<feature type="transmembrane region" description="Helical" evidence="7">
    <location>
        <begin position="224"/>
        <end position="241"/>
    </location>
</feature>
<dbReference type="Gene3D" id="1.20.1250.20">
    <property type="entry name" value="MFS general substrate transporter like domains"/>
    <property type="match status" value="1"/>
</dbReference>
<feature type="transmembrane region" description="Helical" evidence="7">
    <location>
        <begin position="75"/>
        <end position="92"/>
    </location>
</feature>
<feature type="transmembrane region" description="Helical" evidence="7">
    <location>
        <begin position="428"/>
        <end position="447"/>
    </location>
</feature>
<keyword evidence="10" id="KW-1185">Reference proteome</keyword>
<feature type="transmembrane region" description="Helical" evidence="7">
    <location>
        <begin position="356"/>
        <end position="375"/>
    </location>
</feature>
<comment type="subcellular location">
    <subcellularLocation>
        <location evidence="1">Cell membrane</location>
        <topology evidence="1">Multi-pass membrane protein</topology>
    </subcellularLocation>
</comment>
<dbReference type="InterPro" id="IPR011701">
    <property type="entry name" value="MFS"/>
</dbReference>
<dbReference type="PRINTS" id="PR01036">
    <property type="entry name" value="TCRTETB"/>
</dbReference>
<proteinExistence type="predicted"/>
<accession>A0A223S825</accession>
<dbReference type="GO" id="GO:0005886">
    <property type="term" value="C:plasma membrane"/>
    <property type="evidence" value="ECO:0007669"/>
    <property type="project" value="UniProtKB-SubCell"/>
</dbReference>
<evidence type="ECO:0000256" key="1">
    <source>
        <dbReference type="ARBA" id="ARBA00004651"/>
    </source>
</evidence>
<protein>
    <submittedName>
        <fullName evidence="9">MFS transporter</fullName>
    </submittedName>
</protein>
<keyword evidence="4 7" id="KW-0812">Transmembrane</keyword>
<feature type="transmembrane region" description="Helical" evidence="7">
    <location>
        <begin position="188"/>
        <end position="212"/>
    </location>
</feature>
<keyword evidence="5 7" id="KW-1133">Transmembrane helix</keyword>
<dbReference type="CDD" id="cd17321">
    <property type="entry name" value="MFS_MMR_MDR_like"/>
    <property type="match status" value="1"/>
</dbReference>
<dbReference type="InterPro" id="IPR020846">
    <property type="entry name" value="MFS_dom"/>
</dbReference>
<keyword evidence="2" id="KW-0813">Transport</keyword>
<feature type="transmembrane region" description="Helical" evidence="7">
    <location>
        <begin position="490"/>
        <end position="512"/>
    </location>
</feature>
<feature type="transmembrane region" description="Helical" evidence="7">
    <location>
        <begin position="328"/>
        <end position="349"/>
    </location>
</feature>
<dbReference type="InterPro" id="IPR036259">
    <property type="entry name" value="MFS_trans_sf"/>
</dbReference>
<evidence type="ECO:0000256" key="4">
    <source>
        <dbReference type="ARBA" id="ARBA00022692"/>
    </source>
</evidence>
<dbReference type="PROSITE" id="PS50850">
    <property type="entry name" value="MFS"/>
    <property type="match status" value="1"/>
</dbReference>
<feature type="transmembrane region" description="Helical" evidence="7">
    <location>
        <begin position="162"/>
        <end position="182"/>
    </location>
</feature>
<organism evidence="9 10">
    <name type="scientific">Nocardiopsis gilva YIM 90087</name>
    <dbReference type="NCBI Taxonomy" id="1235441"/>
    <lineage>
        <taxon>Bacteria</taxon>
        <taxon>Bacillati</taxon>
        <taxon>Actinomycetota</taxon>
        <taxon>Actinomycetes</taxon>
        <taxon>Streptosporangiales</taxon>
        <taxon>Nocardiopsidaceae</taxon>
        <taxon>Nocardiopsis</taxon>
    </lineage>
</organism>
<dbReference type="OrthoDB" id="3218509at2"/>
<dbReference type="SUPFAM" id="SSF103473">
    <property type="entry name" value="MFS general substrate transporter"/>
    <property type="match status" value="1"/>
</dbReference>
<sequence length="544" mass="56277">MPKSCVRLSTVEAIPPREKEPSLSRTTEHRAGLAEWAGLAVLALPTVLLGLDVTILHLALPSLAVDLRPSSTQELWIVDAYGFLIAGFLITMGTLGDRIGRRRLLMIGGVAFALASLMAAYSTSAEMLIAARAALGVAGATLMPSTLALISNMFADARQRALAIGLWATFFAFGMAAGPLVGGILVEYFWWGASFLPALPMVGIMLLAAPLVLPEYRAPHSGRIDLFSVALSLAAILPIIYGIKQFSKDGLQPYVVGAFVAGLVFAVVFVRRQRVLTDPLLDVGLFRNRAFIVALGMMLAGLVGVGGTMFLVTQYLQLVESVPPLTAGLLYGPPALMMMLSSIVAPLVAQRIRPGYVVACVLAISSGGYVLLAFVESTHGVPMVVIAFSLVYLGLGVIAALGTDLVVGAAPPEKAGSASAMSETVQELGLAAGIALLGSLATAVYRVQISEELPTGLPTDVAHSFGDSLSGAVSVADRMPAGPLEQAREAFTAGVNIAGATGAAAILALAVLSAVTLRHIGTIGGAEATSADERAGEPIGEPAK</sequence>
<evidence type="ECO:0000259" key="8">
    <source>
        <dbReference type="PROSITE" id="PS50850"/>
    </source>
</evidence>
<dbReference type="KEGG" id="ngv:CDO52_17060"/>
<feature type="transmembrane region" description="Helical" evidence="7">
    <location>
        <begin position="129"/>
        <end position="150"/>
    </location>
</feature>
<feature type="transmembrane region" description="Helical" evidence="7">
    <location>
        <begin position="104"/>
        <end position="123"/>
    </location>
</feature>
<evidence type="ECO:0000256" key="3">
    <source>
        <dbReference type="ARBA" id="ARBA00022475"/>
    </source>
</evidence>
<dbReference type="GO" id="GO:0022857">
    <property type="term" value="F:transmembrane transporter activity"/>
    <property type="evidence" value="ECO:0007669"/>
    <property type="project" value="InterPro"/>
</dbReference>
<evidence type="ECO:0000256" key="6">
    <source>
        <dbReference type="ARBA" id="ARBA00023136"/>
    </source>
</evidence>
<feature type="transmembrane region" description="Helical" evidence="7">
    <location>
        <begin position="33"/>
        <end position="55"/>
    </location>
</feature>
<feature type="transmembrane region" description="Helical" evidence="7">
    <location>
        <begin position="253"/>
        <end position="270"/>
    </location>
</feature>
<dbReference type="Pfam" id="PF07690">
    <property type="entry name" value="MFS_1"/>
    <property type="match status" value="1"/>
</dbReference>
<feature type="transmembrane region" description="Helical" evidence="7">
    <location>
        <begin position="381"/>
        <end position="407"/>
    </location>
</feature>
<reference evidence="9 10" key="1">
    <citation type="submission" date="2017-08" db="EMBL/GenBank/DDBJ databases">
        <title>The complete genome sequence of Nocardiopsis gilva YIM 90087.</title>
        <authorList>
            <person name="Yin M."/>
            <person name="Tang S."/>
        </authorList>
    </citation>
    <scope>NUCLEOTIDE SEQUENCE [LARGE SCALE GENOMIC DNA]</scope>
    <source>
        <strain evidence="9 10">YIM 90087</strain>
    </source>
</reference>
<name>A0A223S825_9ACTN</name>